<evidence type="ECO:0000256" key="1">
    <source>
        <dbReference type="SAM" id="Phobius"/>
    </source>
</evidence>
<dbReference type="AlphaFoldDB" id="A0A432VZ52"/>
<keyword evidence="1" id="KW-0812">Transmembrane</keyword>
<feature type="transmembrane region" description="Helical" evidence="1">
    <location>
        <begin position="208"/>
        <end position="227"/>
    </location>
</feature>
<evidence type="ECO:0000313" key="3">
    <source>
        <dbReference type="Proteomes" id="UP000288212"/>
    </source>
</evidence>
<reference evidence="2 3" key="1">
    <citation type="journal article" date="2011" name="Front. Microbiol.">
        <title>Genomic signatures of strain selection and enhancement in Bacillus atrophaeus var. globigii, a historical biowarfare simulant.</title>
        <authorList>
            <person name="Gibbons H.S."/>
            <person name="Broomall S.M."/>
            <person name="McNew L.A."/>
            <person name="Daligault H."/>
            <person name="Chapman C."/>
            <person name="Bruce D."/>
            <person name="Karavis M."/>
            <person name="Krepps M."/>
            <person name="McGregor P.A."/>
            <person name="Hong C."/>
            <person name="Park K.H."/>
            <person name="Akmal A."/>
            <person name="Feldman A."/>
            <person name="Lin J.S."/>
            <person name="Chang W.E."/>
            <person name="Higgs B.W."/>
            <person name="Demirev P."/>
            <person name="Lindquist J."/>
            <person name="Liem A."/>
            <person name="Fochler E."/>
            <person name="Read T.D."/>
            <person name="Tapia R."/>
            <person name="Johnson S."/>
            <person name="Bishop-Lilly K.A."/>
            <person name="Detter C."/>
            <person name="Han C."/>
            <person name="Sozhamannan S."/>
            <person name="Rosenzweig C.N."/>
            <person name="Skowronski E.W."/>
        </authorList>
    </citation>
    <scope>NUCLEOTIDE SEQUENCE [LARGE SCALE GENOMIC DNA]</scope>
    <source>
        <strain evidence="2 3">AK5</strain>
    </source>
</reference>
<dbReference type="RefSeq" id="WP_126791210.1">
    <property type="nucleotide sequence ID" value="NZ_PIPI01000001.1"/>
</dbReference>
<accession>A0A432VZ52</accession>
<feature type="transmembrane region" description="Helical" evidence="1">
    <location>
        <begin position="137"/>
        <end position="159"/>
    </location>
</feature>
<sequence length="318" mass="36641">MRLFRVTRLFSPQFPQELATDIPAIDSYLQQIEQELPGRKALRCQMLEEVRDHLLEHHSQLVASGESSDLAAEQVTTQFGDPIQYGRTLRRDKLIKFAKIFSISTLAFIAITLFMGWSYTPTEYPLVETPGFWTRLFVPMLNAPLFALLMSYTMSFVVVKAKPDPKSASHVYVDRKKKYAALYIVLYMSALAVIAILGIFNIGMFRNMHPLVSAAFAILSVLTVYWNRIPWNSYDLKDDTLIVRSVFRETQIPLVQIISIKVKRYWIDRFSGLDSRSLMIQWRTSTGQVQRLQLPLNDSMHNADRLQAKLYSALEHPQ</sequence>
<organism evidence="2 3">
    <name type="scientific">Aliidiomarina haloalkalitolerans</name>
    <dbReference type="NCBI Taxonomy" id="859059"/>
    <lineage>
        <taxon>Bacteria</taxon>
        <taxon>Pseudomonadati</taxon>
        <taxon>Pseudomonadota</taxon>
        <taxon>Gammaproteobacteria</taxon>
        <taxon>Alteromonadales</taxon>
        <taxon>Idiomarinaceae</taxon>
        <taxon>Aliidiomarina</taxon>
    </lineage>
</organism>
<gene>
    <name evidence="2" type="ORF">CWE06_03540</name>
</gene>
<proteinExistence type="predicted"/>
<protein>
    <submittedName>
        <fullName evidence="2">Uncharacterized protein</fullName>
    </submittedName>
</protein>
<feature type="transmembrane region" description="Helical" evidence="1">
    <location>
        <begin position="97"/>
        <end position="117"/>
    </location>
</feature>
<keyword evidence="1" id="KW-0472">Membrane</keyword>
<comment type="caution">
    <text evidence="2">The sequence shown here is derived from an EMBL/GenBank/DDBJ whole genome shotgun (WGS) entry which is preliminary data.</text>
</comment>
<name>A0A432VZ52_9GAMM</name>
<dbReference type="EMBL" id="PIPI01000001">
    <property type="protein sequence ID" value="RUO21928.1"/>
    <property type="molecule type" value="Genomic_DNA"/>
</dbReference>
<evidence type="ECO:0000313" key="2">
    <source>
        <dbReference type="EMBL" id="RUO21928.1"/>
    </source>
</evidence>
<keyword evidence="1" id="KW-1133">Transmembrane helix</keyword>
<feature type="transmembrane region" description="Helical" evidence="1">
    <location>
        <begin position="180"/>
        <end position="202"/>
    </location>
</feature>
<keyword evidence="3" id="KW-1185">Reference proteome</keyword>
<dbReference type="Proteomes" id="UP000288212">
    <property type="component" value="Unassembled WGS sequence"/>
</dbReference>